<name>A0ABQ0CBP7_9PROT</name>
<organism evidence="1 2">
    <name type="scientific">Candidatus Magnetaquiglobus chichijimensis</name>
    <dbReference type="NCBI Taxonomy" id="3141448"/>
    <lineage>
        <taxon>Bacteria</taxon>
        <taxon>Pseudomonadati</taxon>
        <taxon>Pseudomonadota</taxon>
        <taxon>Magnetococcia</taxon>
        <taxon>Magnetococcales</taxon>
        <taxon>Candidatus Magnetaquicoccaceae</taxon>
        <taxon>Candidatus Magnetaquiglobus</taxon>
    </lineage>
</organism>
<sequence length="604" mass="67882">MILQSLYALYDRLACDPDYGIAAPGYSPQNVSFSVVLTPSGELFHFADEQVDQIIPATGGKKKTVRRPKSLRLPGQSKPTGQGINPCFLWDNTKYMLGFDPKDSKPERTLLSFQAFRQKHLELENQINEPAFSAVCRFLETWSPEQAPDHPVLVEQSAGFGVFRIQGEGGYVHEHPRIRQWWQNLGEQTNSTSGKLGLCLISGTLDHPIARIHEPKIKGVQNRNAQSTGALMVSFNCAAFESYGKEQSYNAPVSEMATFRYCTALNTLLNGTKRDRHRIRLDNDTVIFWTEKRTDAEEGIAMLFAGGLNESTDSVQESQDPATLEHVRLFMQAVREGSHCLQEDPETPFYILGLSPNAGRISVRFWHVSTLDHFVDRLHDHFAAIDIVRPPKGREFPPVWMLLKESTRDGKDVAPLLEGALMRAILNGTPYPDALAAAVIRRIRADRDDRQHPNRQINYLRAGLLKAWLNRSPRWKGEITVTLDTTRPDPAYRLGRLFAALEKTQEEALPGINATIRDRFYGAASATPGSVFPRLLRTYQHHLSKISVGAKVNREKSVQEIMSAVTDIPATLSLEEQGLFAIGYYHQRQDFFTAKGDTKIDSNP</sequence>
<dbReference type="NCBIfam" id="TIGR01863">
    <property type="entry name" value="cas_Csd1"/>
    <property type="match status" value="1"/>
</dbReference>
<protein>
    <recommendedName>
        <fullName evidence="3">Type I-C CRISPR-associated protein Cas8c/Csd1</fullName>
    </recommendedName>
</protein>
<evidence type="ECO:0000313" key="1">
    <source>
        <dbReference type="EMBL" id="GAB0058319.1"/>
    </source>
</evidence>
<dbReference type="Pfam" id="PF09709">
    <property type="entry name" value="Cas_Csd1"/>
    <property type="match status" value="1"/>
</dbReference>
<gene>
    <name evidence="1" type="ORF">SIID45300_02667</name>
</gene>
<comment type="caution">
    <text evidence="1">The sequence shown here is derived from an EMBL/GenBank/DDBJ whole genome shotgun (WGS) entry which is preliminary data.</text>
</comment>
<dbReference type="EMBL" id="BAAFGK010000004">
    <property type="protein sequence ID" value="GAB0058319.1"/>
    <property type="molecule type" value="Genomic_DNA"/>
</dbReference>
<accession>A0ABQ0CBP7</accession>
<dbReference type="CDD" id="cd09757">
    <property type="entry name" value="Cas8c_I-C"/>
    <property type="match status" value="1"/>
</dbReference>
<keyword evidence="2" id="KW-1185">Reference proteome</keyword>
<reference evidence="1 2" key="1">
    <citation type="submission" date="2024-05" db="EMBL/GenBank/DDBJ databases">
        <authorList>
            <consortium name="Candidatus Magnetaquicoccaceae bacterium FCR-1 genome sequencing consortium"/>
            <person name="Shimoshige H."/>
            <person name="Shimamura S."/>
            <person name="Taoka A."/>
            <person name="Kobayashi H."/>
            <person name="Maekawa T."/>
        </authorList>
    </citation>
    <scope>NUCLEOTIDE SEQUENCE [LARGE SCALE GENOMIC DNA]</scope>
    <source>
        <strain evidence="1 2">FCR-1</strain>
    </source>
</reference>
<dbReference type="RefSeq" id="WP_420905995.1">
    <property type="nucleotide sequence ID" value="NZ_BAAFGK010000004.1"/>
</dbReference>
<proteinExistence type="predicted"/>
<reference evidence="1 2" key="2">
    <citation type="submission" date="2024-09" db="EMBL/GenBank/DDBJ databases">
        <title>Draft genome sequence of Candidatus Magnetaquicoccaceae bacterium FCR-1.</title>
        <authorList>
            <person name="Shimoshige H."/>
            <person name="Shimamura S."/>
            <person name="Taoka A."/>
            <person name="Kobayashi H."/>
            <person name="Maekawa T."/>
        </authorList>
    </citation>
    <scope>NUCLEOTIDE SEQUENCE [LARGE SCALE GENOMIC DNA]</scope>
    <source>
        <strain evidence="1 2">FCR-1</strain>
    </source>
</reference>
<evidence type="ECO:0008006" key="3">
    <source>
        <dbReference type="Google" id="ProtNLM"/>
    </source>
</evidence>
<dbReference type="Proteomes" id="UP001628193">
    <property type="component" value="Unassembled WGS sequence"/>
</dbReference>
<evidence type="ECO:0000313" key="2">
    <source>
        <dbReference type="Proteomes" id="UP001628193"/>
    </source>
</evidence>
<dbReference type="InterPro" id="IPR010144">
    <property type="entry name" value="CRISPR-assoc_prot_Csd1-typ"/>
</dbReference>